<reference evidence="3" key="1">
    <citation type="journal article" date="2019" name="Int. J. Syst. Evol. Microbiol.">
        <title>The Global Catalogue of Microorganisms (GCM) 10K type strain sequencing project: providing services to taxonomists for standard genome sequencing and annotation.</title>
        <authorList>
            <consortium name="The Broad Institute Genomics Platform"/>
            <consortium name="The Broad Institute Genome Sequencing Center for Infectious Disease"/>
            <person name="Wu L."/>
            <person name="Ma J."/>
        </authorList>
    </citation>
    <scope>NUCLEOTIDE SEQUENCE [LARGE SCALE GENOMIC DNA]</scope>
    <source>
        <strain evidence="3">CGMCC 4.7405</strain>
    </source>
</reference>
<proteinExistence type="predicted"/>
<feature type="compositionally biased region" description="Polar residues" evidence="1">
    <location>
        <begin position="9"/>
        <end position="24"/>
    </location>
</feature>
<name>A0ABV8C9V5_9PSEU</name>
<comment type="caution">
    <text evidence="2">The sequence shown here is derived from an EMBL/GenBank/DDBJ whole genome shotgun (WGS) entry which is preliminary data.</text>
</comment>
<evidence type="ECO:0000313" key="2">
    <source>
        <dbReference type="EMBL" id="MFC3898518.1"/>
    </source>
</evidence>
<organism evidence="2 3">
    <name type="scientific">Lentzea rhizosphaerae</name>
    <dbReference type="NCBI Taxonomy" id="2041025"/>
    <lineage>
        <taxon>Bacteria</taxon>
        <taxon>Bacillati</taxon>
        <taxon>Actinomycetota</taxon>
        <taxon>Actinomycetes</taxon>
        <taxon>Pseudonocardiales</taxon>
        <taxon>Pseudonocardiaceae</taxon>
        <taxon>Lentzea</taxon>
    </lineage>
</organism>
<evidence type="ECO:0000256" key="1">
    <source>
        <dbReference type="SAM" id="MobiDB-lite"/>
    </source>
</evidence>
<dbReference type="RefSeq" id="WP_382380097.1">
    <property type="nucleotide sequence ID" value="NZ_JBHRZI010000056.1"/>
</dbReference>
<dbReference type="Proteomes" id="UP001595690">
    <property type="component" value="Unassembled WGS sequence"/>
</dbReference>
<accession>A0ABV8C9V5</accession>
<evidence type="ECO:0000313" key="3">
    <source>
        <dbReference type="Proteomes" id="UP001595690"/>
    </source>
</evidence>
<protein>
    <submittedName>
        <fullName evidence="2">Uncharacterized protein</fullName>
    </submittedName>
</protein>
<dbReference type="EMBL" id="JBHRZI010000056">
    <property type="protein sequence ID" value="MFC3898518.1"/>
    <property type="molecule type" value="Genomic_DNA"/>
</dbReference>
<sequence length="106" mass="11634">MDVPGDSTWVVTSTGTTDGLNPTSPEAVRQADEARAVVNEALREVVGDLTRELGHEPVFHLHLVQIAAEGQVWRRVDADTVEVSGELMRSRHLIAPLESVIREIAR</sequence>
<gene>
    <name evidence="2" type="ORF">ACFOWZ_44220</name>
</gene>
<feature type="region of interest" description="Disordered" evidence="1">
    <location>
        <begin position="1"/>
        <end position="26"/>
    </location>
</feature>
<keyword evidence="3" id="KW-1185">Reference proteome</keyword>